<dbReference type="HOGENOM" id="CLU_2010246_0_0_4"/>
<comment type="caution">
    <text evidence="1">The sequence shown here is derived from an EMBL/GenBank/DDBJ whole genome shotgun (WGS) entry which is preliminary data.</text>
</comment>
<organism evidence="1 2">
    <name type="scientific">Achromobacter piechaudii ATCC 43553</name>
    <dbReference type="NCBI Taxonomy" id="742159"/>
    <lineage>
        <taxon>Bacteria</taxon>
        <taxon>Pseudomonadati</taxon>
        <taxon>Pseudomonadota</taxon>
        <taxon>Betaproteobacteria</taxon>
        <taxon>Burkholderiales</taxon>
        <taxon>Alcaligenaceae</taxon>
        <taxon>Achromobacter</taxon>
    </lineage>
</organism>
<reference evidence="2" key="1">
    <citation type="submission" date="2010-03" db="EMBL/GenBank/DDBJ databases">
        <title>Complete sequence of Mobiluncus curtisii ATCC 43063.</title>
        <authorList>
            <person name="Muzny D."/>
            <person name="Qin X."/>
            <person name="Deng J."/>
            <person name="Jiang H."/>
            <person name="Liu Y."/>
            <person name="Qu J."/>
            <person name="Song X.-Z."/>
            <person name="Zhang L."/>
            <person name="Thornton R."/>
            <person name="Coyle M."/>
            <person name="Francisco L."/>
            <person name="Jackson L."/>
            <person name="Javaid M."/>
            <person name="Korchina V."/>
            <person name="Kovar C."/>
            <person name="Mata R."/>
            <person name="Mathew T."/>
            <person name="Ngo R."/>
            <person name="Nguyen L."/>
            <person name="Nguyen N."/>
            <person name="Okwuonu G."/>
            <person name="Ongeri F."/>
            <person name="Pham C."/>
            <person name="Simmons D."/>
            <person name="Wilczek-Boney K."/>
            <person name="Hale W."/>
            <person name="Jakkamsetti A."/>
            <person name="Pham P."/>
            <person name="Ruth R."/>
            <person name="San Lucas F."/>
            <person name="Warren J."/>
            <person name="Zhang J."/>
            <person name="Zhao Z."/>
            <person name="Zhou C."/>
            <person name="Zhu D."/>
            <person name="Lee S."/>
            <person name="Bess C."/>
            <person name="Blankenburg K."/>
            <person name="Forbes L."/>
            <person name="Fu Q."/>
            <person name="Gubbala S."/>
            <person name="Hirani K."/>
            <person name="Jayaseelan J.C."/>
            <person name="Lara F."/>
            <person name="Munidasa M."/>
            <person name="Palculict T."/>
            <person name="Patil S."/>
            <person name="Pu L.-L."/>
            <person name="Saada N."/>
            <person name="Tang L."/>
            <person name="Weissenberger G."/>
            <person name="Zhu Y."/>
            <person name="Hemphill L."/>
            <person name="Shang Y."/>
            <person name="Youmans B."/>
            <person name="Ayvaz T."/>
            <person name="Ross M."/>
            <person name="Santibanez J."/>
            <person name="Aqrawi P."/>
            <person name="Gross S."/>
            <person name="Joshi V."/>
            <person name="Fowler G."/>
            <person name="Nazareth L."/>
            <person name="Reid J."/>
            <person name="Worley K."/>
            <person name="Petrosino J."/>
            <person name="Highlander S."/>
            <person name="Gibbs R."/>
            <person name="Gibbs R."/>
        </authorList>
    </citation>
    <scope>NUCLEOTIDE SEQUENCE [LARGE SCALE GENOMIC DNA]</scope>
    <source>
        <strain evidence="2">ATCC 43553</strain>
    </source>
</reference>
<evidence type="ECO:0000313" key="1">
    <source>
        <dbReference type="EMBL" id="EFF73836.1"/>
    </source>
</evidence>
<dbReference type="AlphaFoldDB" id="D4XH28"/>
<proteinExistence type="predicted"/>
<gene>
    <name evidence="1" type="ORF">HMPREF0004_4775</name>
</gene>
<accession>D4XH28</accession>
<dbReference type="Proteomes" id="UP000004510">
    <property type="component" value="Unassembled WGS sequence"/>
</dbReference>
<evidence type="ECO:0000313" key="2">
    <source>
        <dbReference type="Proteomes" id="UP000004510"/>
    </source>
</evidence>
<protein>
    <submittedName>
        <fullName evidence="1">Uncharacterized protein</fullName>
    </submittedName>
</protein>
<dbReference type="EMBL" id="ADMS01000111">
    <property type="protein sequence ID" value="EFF73836.1"/>
    <property type="molecule type" value="Genomic_DNA"/>
</dbReference>
<sequence length="123" mass="13146">MLVSGVGIAQAVNARRLLRVHARHRIGQRVRRPTPILVAFLSRRAAIGVLSRRLIGQPLAGLRRGRILLGSRRGAHGKLLELSGQAPRDADNGATAVPASETGTAVAWGVRPSLQIPTDPYIV</sequence>
<name>D4XH28_9BURK</name>